<proteinExistence type="predicted"/>
<dbReference type="AlphaFoldDB" id="A0A101TLH0"/>
<feature type="transmembrane region" description="Helical" evidence="1">
    <location>
        <begin position="208"/>
        <end position="226"/>
    </location>
</feature>
<keyword evidence="3" id="KW-1185">Reference proteome</keyword>
<keyword evidence="1" id="KW-1133">Transmembrane helix</keyword>
<protein>
    <submittedName>
        <fullName evidence="2">Uncharacterized protein</fullName>
    </submittedName>
</protein>
<feature type="transmembrane region" description="Helical" evidence="1">
    <location>
        <begin position="35"/>
        <end position="54"/>
    </location>
</feature>
<feature type="transmembrane region" description="Helical" evidence="1">
    <location>
        <begin position="304"/>
        <end position="321"/>
    </location>
</feature>
<keyword evidence="1" id="KW-0812">Transmembrane</keyword>
<dbReference type="Proteomes" id="UP000053429">
    <property type="component" value="Unassembled WGS sequence"/>
</dbReference>
<reference evidence="2 3" key="1">
    <citation type="submission" date="2015-10" db="EMBL/GenBank/DDBJ databases">
        <title>Draft genome sequence of Streptomyces caeruleatus NRRL B-24802, type strain for the species Streptomyces caeruleatus.</title>
        <authorList>
            <person name="Ruckert C."/>
            <person name="Winkler A."/>
            <person name="Kalinowski J."/>
            <person name="Kampfer P."/>
            <person name="Glaeser S."/>
        </authorList>
    </citation>
    <scope>NUCLEOTIDE SEQUENCE [LARGE SCALE GENOMIC DNA]</scope>
    <source>
        <strain evidence="2 3">NRRL B-24802</strain>
    </source>
</reference>
<dbReference type="OrthoDB" id="3579673at2"/>
<feature type="transmembrane region" description="Helical" evidence="1">
    <location>
        <begin position="132"/>
        <end position="157"/>
    </location>
</feature>
<organism evidence="2 3">
    <name type="scientific">Streptomyces caeruleatus</name>
    <dbReference type="NCBI Taxonomy" id="661399"/>
    <lineage>
        <taxon>Bacteria</taxon>
        <taxon>Bacillati</taxon>
        <taxon>Actinomycetota</taxon>
        <taxon>Actinomycetes</taxon>
        <taxon>Kitasatosporales</taxon>
        <taxon>Streptomycetaceae</taxon>
        <taxon>Streptomyces</taxon>
    </lineage>
</organism>
<name>A0A101TLH0_9ACTN</name>
<dbReference type="RefSeq" id="WP_062723839.1">
    <property type="nucleotide sequence ID" value="NZ_KQ948939.1"/>
</dbReference>
<sequence>MTTALSAATAPATGRPPRGPRGLTWTVLRLHRSTLIVWAVVVLSGAAVLLWAYGPGAHAAQAEWDRVCAGREACVWGDPIYDFDRVFRAAGSGLTWLPALVAAWAGGALVGRELENGTARLAWTQGVTPTRWLAAKLTVPAVLLTAGTTVLVLLHHLVSDAHPLPLGRWSWYTEDNFQANGTAAIAAPLLGLALGALAGLLLRRALPALAVALVATEALGAFATAASRDLVPWETAVGTLKTGYRTPAHVITGDQGALTATGARVPDPLCVDDTQCLAAHKIVGYYTDYHPAAHFWPLHLVETGLLLGAAALATATAFWLLRRRTP</sequence>
<accession>A0A101TLH0</accession>
<evidence type="ECO:0000313" key="3">
    <source>
        <dbReference type="Proteomes" id="UP000053429"/>
    </source>
</evidence>
<feature type="transmembrane region" description="Helical" evidence="1">
    <location>
        <begin position="177"/>
        <end position="201"/>
    </location>
</feature>
<keyword evidence="1" id="KW-0472">Membrane</keyword>
<comment type="caution">
    <text evidence="2">The sequence shown here is derived from an EMBL/GenBank/DDBJ whole genome shotgun (WGS) entry which is preliminary data.</text>
</comment>
<evidence type="ECO:0000256" key="1">
    <source>
        <dbReference type="SAM" id="Phobius"/>
    </source>
</evidence>
<gene>
    <name evidence="2" type="ORF">AQJ67_36840</name>
</gene>
<evidence type="ECO:0000313" key="2">
    <source>
        <dbReference type="EMBL" id="KUN94503.1"/>
    </source>
</evidence>
<dbReference type="STRING" id="661399.AQJ67_36840"/>
<feature type="transmembrane region" description="Helical" evidence="1">
    <location>
        <begin position="93"/>
        <end position="111"/>
    </location>
</feature>
<dbReference type="EMBL" id="LMWY01000051">
    <property type="protein sequence ID" value="KUN94503.1"/>
    <property type="molecule type" value="Genomic_DNA"/>
</dbReference>